<comment type="caution">
    <text evidence="10">The sequence shown here is derived from an EMBL/GenBank/DDBJ whole genome shotgun (WGS) entry which is preliminary data.</text>
</comment>
<evidence type="ECO:0000256" key="4">
    <source>
        <dbReference type="ARBA" id="ARBA00022989"/>
    </source>
</evidence>
<keyword evidence="2" id="KW-1003">Cell membrane</keyword>
<keyword evidence="11" id="KW-1185">Reference proteome</keyword>
<evidence type="ECO:0000256" key="2">
    <source>
        <dbReference type="ARBA" id="ARBA00022475"/>
    </source>
</evidence>
<evidence type="ECO:0000259" key="9">
    <source>
        <dbReference type="Pfam" id="PF13515"/>
    </source>
</evidence>
<evidence type="ECO:0000256" key="8">
    <source>
        <dbReference type="SAM" id="Phobius"/>
    </source>
</evidence>
<gene>
    <name evidence="10" type="ORF">BC739_002472</name>
</gene>
<feature type="region of interest" description="Disordered" evidence="7">
    <location>
        <begin position="340"/>
        <end position="376"/>
    </location>
</feature>
<feature type="transmembrane region" description="Helical" evidence="8">
    <location>
        <begin position="98"/>
        <end position="114"/>
    </location>
</feature>
<evidence type="ECO:0000256" key="5">
    <source>
        <dbReference type="ARBA" id="ARBA00023136"/>
    </source>
</evidence>
<evidence type="ECO:0000256" key="3">
    <source>
        <dbReference type="ARBA" id="ARBA00022692"/>
    </source>
</evidence>
<sequence>MRRVFDAVLDRFAAADPGAIRLRMALRTLVSVVLAIGVLALTGQAITAVMLGTIVAMMSAMSVNDASTGAKAVTFLLLPVAAGVSITVSALLEPLPTVADLVFLVIIFIAVYLRRYAPRGFAVGMVAFMTFFFSLFIHAVPSQLPQLLLAIGVALACSALGHFVLLPRRPRLVLRRVVAAFRARMGQLVEAVAHLVEAPDERRQEVLRLRVTRLHECALMIEAELASLVGEDQFEAWQTDVVDVELAGERLAVAARRAVCVQLPPQVRAALVAELYELRRLAGRDPRPAMAFEDELSMDRLTDYGRMLDALDGGPAVNGLRRAVRELAVSITSARRELETDLPPALEAGKPEEAGRHRSVEEQDEPEEQAEGSTGLRLTTRQAIQATVGAGLAILGGELLSEQRWYWAVITAFLVFANTTSRGDILIRGFRRTVGTLLGILAGMVAATLVAGHAQLILVLIVGCVFLGVYVVQVSYGLMTFFMTMMLGLLYSLLGTFTPELLVLRLEETAIGAVAGGLAAVLVLPTRTRATIRSDVAEVLRGLREFVDHSVGLLREAEAVDLIDQTREIDKRFAELRKAAEPMVHVISPYRAQRSDLRRLLTLLASCTYYARSLAANAEPALLAGDERLPRTGQRIAGNLDRLIAALDPDTEQAPREVVAGDSLTSHVRPRHLAEDPAEPDEAAARLVTAAFDHLDELVLALGRPLGLEADAATEPSEDTDTTTARLLGQVRDDRGRPLAEAALTLVDQRGRQVGRSSPADDGRYRIEVPATGTYLLVASSPGRQPTADLVTLGAGPHTRDVVLIRDPEAWQGEAS</sequence>
<dbReference type="Pfam" id="PF13620">
    <property type="entry name" value="CarboxypepD_reg"/>
    <property type="match status" value="1"/>
</dbReference>
<dbReference type="InterPro" id="IPR008969">
    <property type="entry name" value="CarboxyPept-like_regulatory"/>
</dbReference>
<protein>
    <submittedName>
        <fullName evidence="10">Membrane protein YccC</fullName>
    </submittedName>
</protein>
<evidence type="ECO:0000256" key="1">
    <source>
        <dbReference type="ARBA" id="ARBA00004651"/>
    </source>
</evidence>
<reference evidence="10 11" key="1">
    <citation type="submission" date="2020-08" db="EMBL/GenBank/DDBJ databases">
        <title>Genomic Encyclopedia of Archaeal and Bacterial Type Strains, Phase II (KMG-II): from individual species to whole genera.</title>
        <authorList>
            <person name="Goeker M."/>
        </authorList>
    </citation>
    <scope>NUCLEOTIDE SEQUENCE [LARGE SCALE GENOMIC DNA]</scope>
    <source>
        <strain evidence="10 11">DSM 43850</strain>
    </source>
</reference>
<feature type="transmembrane region" description="Helical" evidence="8">
    <location>
        <begin position="476"/>
        <end position="494"/>
    </location>
</feature>
<keyword evidence="5 8" id="KW-0472">Membrane</keyword>
<dbReference type="PANTHER" id="PTHR30509:SF9">
    <property type="entry name" value="MULTIDRUG RESISTANCE PROTEIN MDTO"/>
    <property type="match status" value="1"/>
</dbReference>
<evidence type="ECO:0000313" key="10">
    <source>
        <dbReference type="EMBL" id="MBA8925273.1"/>
    </source>
</evidence>
<feature type="transmembrane region" description="Helical" evidence="8">
    <location>
        <begin position="506"/>
        <end position="524"/>
    </location>
</feature>
<accession>A0ABR6BEG8</accession>
<dbReference type="InterPro" id="IPR049453">
    <property type="entry name" value="Memb_transporter_dom"/>
</dbReference>
<proteinExistence type="inferred from homology"/>
<evidence type="ECO:0000313" key="11">
    <source>
        <dbReference type="Proteomes" id="UP000517916"/>
    </source>
</evidence>
<evidence type="ECO:0000256" key="7">
    <source>
        <dbReference type="SAM" id="MobiDB-lite"/>
    </source>
</evidence>
<keyword evidence="3 8" id="KW-0812">Transmembrane</keyword>
<keyword evidence="4 8" id="KW-1133">Transmembrane helix</keyword>
<dbReference type="Proteomes" id="UP000517916">
    <property type="component" value="Unassembled WGS sequence"/>
</dbReference>
<feature type="transmembrane region" description="Helical" evidence="8">
    <location>
        <begin position="32"/>
        <end position="60"/>
    </location>
</feature>
<dbReference type="Pfam" id="PF13515">
    <property type="entry name" value="FUSC_2"/>
    <property type="match status" value="1"/>
</dbReference>
<comment type="similarity">
    <text evidence="6">Belongs to the YccS/YhfK family.</text>
</comment>
<dbReference type="PANTHER" id="PTHR30509">
    <property type="entry name" value="P-HYDROXYBENZOIC ACID EFFLUX PUMP SUBUNIT-RELATED"/>
    <property type="match status" value="1"/>
</dbReference>
<organism evidence="10 11">
    <name type="scientific">Kutzneria viridogrisea</name>
    <dbReference type="NCBI Taxonomy" id="47990"/>
    <lineage>
        <taxon>Bacteria</taxon>
        <taxon>Bacillati</taxon>
        <taxon>Actinomycetota</taxon>
        <taxon>Actinomycetes</taxon>
        <taxon>Pseudonocardiales</taxon>
        <taxon>Pseudonocardiaceae</taxon>
        <taxon>Kutzneria</taxon>
    </lineage>
</organism>
<dbReference type="RefSeq" id="WP_182837285.1">
    <property type="nucleotide sequence ID" value="NZ_BAAABQ010000084.1"/>
</dbReference>
<dbReference type="EMBL" id="JACJID010000002">
    <property type="protein sequence ID" value="MBA8925273.1"/>
    <property type="molecule type" value="Genomic_DNA"/>
</dbReference>
<feature type="transmembrane region" description="Helical" evidence="8">
    <location>
        <begin position="121"/>
        <end position="141"/>
    </location>
</feature>
<evidence type="ECO:0000256" key="6">
    <source>
        <dbReference type="ARBA" id="ARBA00043993"/>
    </source>
</evidence>
<feature type="domain" description="Integral membrane bound transporter" evidence="9">
    <location>
        <begin position="393"/>
        <end position="516"/>
    </location>
</feature>
<name>A0ABR6BEG8_9PSEU</name>
<feature type="compositionally biased region" description="Basic and acidic residues" evidence="7">
    <location>
        <begin position="349"/>
        <end position="361"/>
    </location>
</feature>
<feature type="transmembrane region" description="Helical" evidence="8">
    <location>
        <begin position="437"/>
        <end position="470"/>
    </location>
</feature>
<dbReference type="Gene3D" id="2.60.40.1120">
    <property type="entry name" value="Carboxypeptidase-like, regulatory domain"/>
    <property type="match status" value="1"/>
</dbReference>
<comment type="subcellular location">
    <subcellularLocation>
        <location evidence="1">Cell membrane</location>
        <topology evidence="1">Multi-pass membrane protein</topology>
    </subcellularLocation>
</comment>
<dbReference type="SUPFAM" id="SSF49464">
    <property type="entry name" value="Carboxypeptidase regulatory domain-like"/>
    <property type="match status" value="1"/>
</dbReference>
<feature type="transmembrane region" description="Helical" evidence="8">
    <location>
        <begin position="147"/>
        <end position="166"/>
    </location>
</feature>